<dbReference type="VEuPathDB" id="MicrosporidiaDB:EHP00_1333"/>
<reference evidence="1 2" key="1">
    <citation type="journal article" date="2017" name="Environ. Microbiol.">
        <title>Decay of the glycolytic pathway and adaptation to intranuclear parasitism within Enterocytozoonidae microsporidia.</title>
        <authorList>
            <person name="Wiredu Boakye D."/>
            <person name="Jaroenlak P."/>
            <person name="Prachumwat A."/>
            <person name="Williams T.A."/>
            <person name="Bateman K.S."/>
            <person name="Itsathitphaisarn O."/>
            <person name="Sritunyalucksana K."/>
            <person name="Paszkiewicz K.H."/>
            <person name="Moore K.A."/>
            <person name="Stentiford G.D."/>
            <person name="Williams B.A."/>
        </authorList>
    </citation>
    <scope>NUCLEOTIDE SEQUENCE [LARGE SCALE GENOMIC DNA]</scope>
    <source>
        <strain evidence="1 2">TH1</strain>
    </source>
</reference>
<accession>A0A1W0E6W3</accession>
<dbReference type="Proteomes" id="UP000192758">
    <property type="component" value="Unassembled WGS sequence"/>
</dbReference>
<protein>
    <submittedName>
        <fullName evidence="1">Uncharacterized protein</fullName>
    </submittedName>
</protein>
<dbReference type="AlphaFoldDB" id="A0A1W0E6W3"/>
<evidence type="ECO:0000313" key="2">
    <source>
        <dbReference type="Proteomes" id="UP000192758"/>
    </source>
</evidence>
<gene>
    <name evidence="1" type="ORF">EHP00_1333</name>
</gene>
<dbReference type="EMBL" id="MNPJ01000014">
    <property type="protein sequence ID" value="OQS54968.1"/>
    <property type="molecule type" value="Genomic_DNA"/>
</dbReference>
<name>A0A1W0E6W3_9MICR</name>
<evidence type="ECO:0000313" key="1">
    <source>
        <dbReference type="EMBL" id="OQS54968.1"/>
    </source>
</evidence>
<sequence length="339" mass="39989">MIYHIFILNINTCNVCNTSEDLDNNLLKTIRSNPPIDIFKNKEHILCESAKNKFENVLLKKNELYLNEGKSIEKNDVNNNKLNTLDKNNTKNNTLKKEENKRKTTCNNLQNNDYKICKVLDKSKIISFYKIKGYQIFNTMKYKVEYFSDDECKKILVTSCLNVFNENKYGFISDYDISNLINRYLYRHRNSTSVLGIDIVNNVKQINYNTKKLSEIINQEYKNIFNEEKEFVLENGGIIYDGLVVPVYKDYNKLMKNKTNTLKRNSYNIKSNHTSNNLHTKRFSLFSNRNESEIKNSFNDKTHCTNSVNNDHKYVFIRIILYNNFNKQIGKTETVCHEI</sequence>
<organism evidence="1 2">
    <name type="scientific">Ecytonucleospora hepatopenaei</name>
    <dbReference type="NCBI Taxonomy" id="646526"/>
    <lineage>
        <taxon>Eukaryota</taxon>
        <taxon>Fungi</taxon>
        <taxon>Fungi incertae sedis</taxon>
        <taxon>Microsporidia</taxon>
        <taxon>Enterocytozoonidae</taxon>
        <taxon>Ecytonucleospora</taxon>
    </lineage>
</organism>
<proteinExistence type="predicted"/>
<keyword evidence="2" id="KW-1185">Reference proteome</keyword>
<comment type="caution">
    <text evidence="1">The sequence shown here is derived from an EMBL/GenBank/DDBJ whole genome shotgun (WGS) entry which is preliminary data.</text>
</comment>